<dbReference type="InterPro" id="IPR036709">
    <property type="entry name" value="Autotransporte_beta_dom_sf"/>
</dbReference>
<name>A0A2P8CWC5_9BACT</name>
<evidence type="ECO:0000313" key="3">
    <source>
        <dbReference type="EMBL" id="PSK89229.1"/>
    </source>
</evidence>
<proteinExistence type="predicted"/>
<evidence type="ECO:0000313" key="4">
    <source>
        <dbReference type="Proteomes" id="UP000240572"/>
    </source>
</evidence>
<feature type="signal peptide" evidence="1">
    <location>
        <begin position="1"/>
        <end position="19"/>
    </location>
</feature>
<reference evidence="3 4" key="1">
    <citation type="submission" date="2018-03" db="EMBL/GenBank/DDBJ databases">
        <title>Genomic Encyclopedia of Type Strains, Phase III (KMG-III): the genomes of soil and plant-associated and newly described type strains.</title>
        <authorList>
            <person name="Whitman W."/>
        </authorList>
    </citation>
    <scope>NUCLEOTIDE SEQUENCE [LARGE SCALE GENOMIC DNA]</scope>
    <source>
        <strain evidence="3 4">CGMCC 1.12700</strain>
    </source>
</reference>
<dbReference type="EMBL" id="PYGD01000012">
    <property type="protein sequence ID" value="PSK89229.1"/>
    <property type="molecule type" value="Genomic_DNA"/>
</dbReference>
<dbReference type="Pfam" id="PF13568">
    <property type="entry name" value="OMP_b-brl_2"/>
    <property type="match status" value="1"/>
</dbReference>
<dbReference type="InterPro" id="IPR025665">
    <property type="entry name" value="Beta-barrel_OMP_2"/>
</dbReference>
<comment type="caution">
    <text evidence="3">The sequence shown here is derived from an EMBL/GenBank/DDBJ whole genome shotgun (WGS) entry which is preliminary data.</text>
</comment>
<dbReference type="Proteomes" id="UP000240572">
    <property type="component" value="Unassembled WGS sequence"/>
</dbReference>
<feature type="chain" id="PRO_5015159606" evidence="1">
    <location>
        <begin position="20"/>
        <end position="233"/>
    </location>
</feature>
<dbReference type="Gene3D" id="2.40.128.130">
    <property type="entry name" value="Autotransporter beta-domain"/>
    <property type="match status" value="1"/>
</dbReference>
<dbReference type="AlphaFoldDB" id="A0A2P8CWC5"/>
<dbReference type="OrthoDB" id="1054911at2"/>
<organism evidence="3 4">
    <name type="scientific">Taibaiella chishuiensis</name>
    <dbReference type="NCBI Taxonomy" id="1434707"/>
    <lineage>
        <taxon>Bacteria</taxon>
        <taxon>Pseudomonadati</taxon>
        <taxon>Bacteroidota</taxon>
        <taxon>Chitinophagia</taxon>
        <taxon>Chitinophagales</taxon>
        <taxon>Chitinophagaceae</taxon>
        <taxon>Taibaiella</taxon>
    </lineage>
</organism>
<evidence type="ECO:0000259" key="2">
    <source>
        <dbReference type="Pfam" id="PF13568"/>
    </source>
</evidence>
<dbReference type="SUPFAM" id="SSF103515">
    <property type="entry name" value="Autotransporter"/>
    <property type="match status" value="1"/>
</dbReference>
<gene>
    <name evidence="3" type="ORF">B0I18_11230</name>
</gene>
<dbReference type="RefSeq" id="WP_106524885.1">
    <property type="nucleotide sequence ID" value="NZ_PYGD01000012.1"/>
</dbReference>
<accession>A0A2P8CWC5</accession>
<evidence type="ECO:0000256" key="1">
    <source>
        <dbReference type="SAM" id="SignalP"/>
    </source>
</evidence>
<protein>
    <submittedName>
        <fullName evidence="3">Outer membrane protein with beta-barrel domain</fullName>
    </submittedName>
</protein>
<keyword evidence="4" id="KW-1185">Reference proteome</keyword>
<feature type="domain" description="Outer membrane protein beta-barrel" evidence="2">
    <location>
        <begin position="60"/>
        <end position="196"/>
    </location>
</feature>
<sequence length="233" mass="25238">MKHLSALLLTGLALSPAYAQNGFYTSGSVGAGLSNFGNPVYIASTAYEMTPDRSPVLSGNFQLGLGYQYKHWRFQTGLQYIRSGFRVHGVNFGSDSYFGPSTIRGEGSYKLTFNQLAIPLQAGYAIPLSKRLTLVPYAGLLLAYTVSGNAEHQVGKEVQSTGISDAGLKDYGRFSLWGTAGMQLEYKLNNRLSLYGGPAVNYRLRTTGYGNEPGTYNLNFNLGLKIELGKGGK</sequence>
<keyword evidence="1" id="KW-0732">Signal</keyword>